<dbReference type="Gene3D" id="3.40.50.300">
    <property type="entry name" value="P-loop containing nucleotide triphosphate hydrolases"/>
    <property type="match status" value="1"/>
</dbReference>
<feature type="domain" description="CobW/HypB/UreG nucleotide-binding" evidence="2">
    <location>
        <begin position="4"/>
        <end position="159"/>
    </location>
</feature>
<evidence type="ECO:0000259" key="3">
    <source>
        <dbReference type="Pfam" id="PF07683"/>
    </source>
</evidence>
<sequence length="276" mass="28698">MSLPVLIVAGYLGAGKTTLINDFLADPGGRRTVVLVNDFGAINIDAALIKTAEGDTIALTNGCACCAIGDDLLGAAKRAVATAPDLLIVEASGVSDPARLALLLRGVAGVDPARILTVINGAAARRNARDKFIGQLFAAQITSSDFVALNRETDYAAETVARLAPDAVFVASVRAALNGVTSAVAATMVDVLPEFKSRILDHPRPTSEAALRRWTATLPADVHRAKGIVDTRHGLVKFDYCQGQTVISALPFAPRYDVGKIVLIGPAGACTGPETQ</sequence>
<dbReference type="Pfam" id="PF07683">
    <property type="entry name" value="CobW_C"/>
    <property type="match status" value="1"/>
</dbReference>
<evidence type="ECO:0000313" key="5">
    <source>
        <dbReference type="Proteomes" id="UP000252706"/>
    </source>
</evidence>
<proteinExistence type="predicted"/>
<dbReference type="InterPro" id="IPR027417">
    <property type="entry name" value="P-loop_NTPase"/>
</dbReference>
<dbReference type="InterPro" id="IPR011629">
    <property type="entry name" value="CobW-like_C"/>
</dbReference>
<dbReference type="OrthoDB" id="9808822at2"/>
<reference evidence="4 5" key="1">
    <citation type="submission" date="2018-07" db="EMBL/GenBank/DDBJ databases">
        <title>Modular assembly of carbohydrate-degrading microbial communities in the ocean.</title>
        <authorList>
            <person name="Enke T.N."/>
            <person name="Datta M.S."/>
            <person name="Schwartzman J.A."/>
            <person name="Cermak N."/>
            <person name="Schmitz D.A."/>
            <person name="Barrere J."/>
            <person name="Cordero O.X."/>
        </authorList>
    </citation>
    <scope>NUCLEOTIDE SEQUENCE [LARGE SCALE GENOMIC DNA]</scope>
    <source>
        <strain evidence="4 5">C3M10</strain>
    </source>
</reference>
<dbReference type="PANTHER" id="PTHR13748">
    <property type="entry name" value="COBW-RELATED"/>
    <property type="match status" value="1"/>
</dbReference>
<dbReference type="EMBL" id="QOCE01000011">
    <property type="protein sequence ID" value="RBW60536.1"/>
    <property type="molecule type" value="Genomic_DNA"/>
</dbReference>
<dbReference type="SUPFAM" id="SSF52540">
    <property type="entry name" value="P-loop containing nucleoside triphosphate hydrolases"/>
    <property type="match status" value="1"/>
</dbReference>
<dbReference type="InterPro" id="IPR003495">
    <property type="entry name" value="CobW/HypB/UreG_nucleotide-bd"/>
</dbReference>
<feature type="domain" description="CobW C-terminal" evidence="3">
    <location>
        <begin position="196"/>
        <end position="265"/>
    </location>
</feature>
<dbReference type="Proteomes" id="UP000252706">
    <property type="component" value="Unassembled WGS sequence"/>
</dbReference>
<evidence type="ECO:0000256" key="1">
    <source>
        <dbReference type="ARBA" id="ARBA00045658"/>
    </source>
</evidence>
<dbReference type="InterPro" id="IPR051316">
    <property type="entry name" value="Zinc-reg_GTPase_activator"/>
</dbReference>
<dbReference type="AlphaFoldDB" id="A0A366X8J9"/>
<evidence type="ECO:0000259" key="2">
    <source>
        <dbReference type="Pfam" id="PF02492"/>
    </source>
</evidence>
<protein>
    <submittedName>
        <fullName evidence="4">GTP-binding protein</fullName>
    </submittedName>
</protein>
<evidence type="ECO:0000313" key="4">
    <source>
        <dbReference type="EMBL" id="RBW60536.1"/>
    </source>
</evidence>
<comment type="caution">
    <text evidence="4">The sequence shown here is derived from an EMBL/GenBank/DDBJ whole genome shotgun (WGS) entry which is preliminary data.</text>
</comment>
<comment type="function">
    <text evidence="1">Zinc chaperone that directly transfers zinc cofactor to target proteins, thereby activating them. Zinc is transferred from the CXCC motif in the GTPase domain to the zinc binding site in target proteins in a process requiring GTP hydrolysis.</text>
</comment>
<gene>
    <name evidence="4" type="ORF">DS909_03680</name>
</gene>
<accession>A0A366X8J9</accession>
<dbReference type="RefSeq" id="WP_113822086.1">
    <property type="nucleotide sequence ID" value="NZ_QOCE01000011.1"/>
</dbReference>
<name>A0A366X8J9_9RHOB</name>
<organism evidence="4 5">
    <name type="scientific">Phaeobacter gallaeciensis</name>
    <dbReference type="NCBI Taxonomy" id="60890"/>
    <lineage>
        <taxon>Bacteria</taxon>
        <taxon>Pseudomonadati</taxon>
        <taxon>Pseudomonadota</taxon>
        <taxon>Alphaproteobacteria</taxon>
        <taxon>Rhodobacterales</taxon>
        <taxon>Roseobacteraceae</taxon>
        <taxon>Phaeobacter</taxon>
    </lineage>
</organism>
<dbReference type="Pfam" id="PF02492">
    <property type="entry name" value="cobW"/>
    <property type="match status" value="1"/>
</dbReference>